<evidence type="ECO:0000313" key="3">
    <source>
        <dbReference type="Proteomes" id="UP000006694"/>
    </source>
</evidence>
<feature type="chain" id="PRO_5030164648" evidence="1">
    <location>
        <begin position="18"/>
        <end position="318"/>
    </location>
</feature>
<accession>A5FLB9</accession>
<dbReference type="HOGENOM" id="CLU_890679_0_0_10"/>
<dbReference type="RefSeq" id="WP_012023050.1">
    <property type="nucleotide sequence ID" value="NC_009441.1"/>
</dbReference>
<organism evidence="2 3">
    <name type="scientific">Flavobacterium johnsoniae (strain ATCC 17061 / DSM 2064 / JCM 8514 / BCRC 14874 / CCUG 350202 / NBRC 14942 / NCIMB 11054 / UW101)</name>
    <name type="common">Cytophaga johnsonae</name>
    <dbReference type="NCBI Taxonomy" id="376686"/>
    <lineage>
        <taxon>Bacteria</taxon>
        <taxon>Pseudomonadati</taxon>
        <taxon>Bacteroidota</taxon>
        <taxon>Flavobacteriia</taxon>
        <taxon>Flavobacteriales</taxon>
        <taxon>Flavobacteriaceae</taxon>
        <taxon>Flavobacterium</taxon>
    </lineage>
</organism>
<feature type="signal peptide" evidence="1">
    <location>
        <begin position="1"/>
        <end position="17"/>
    </location>
</feature>
<dbReference type="GeneID" id="31763838"/>
<keyword evidence="3" id="KW-1185">Reference proteome</keyword>
<keyword evidence="1" id="KW-0732">Signal</keyword>
<reference evidence="2 3" key="1">
    <citation type="journal article" date="2009" name="Appl. Environ. Microbiol.">
        <title>Novel features of the polysaccharide-digesting gliding bacterium Flavobacterium johnsoniae as revealed by genome sequence analysis.</title>
        <authorList>
            <person name="McBride M.J."/>
            <person name="Xie G."/>
            <person name="Martens E.C."/>
            <person name="Lapidus A."/>
            <person name="Henrissat B."/>
            <person name="Rhodes R.G."/>
            <person name="Goltsman E."/>
            <person name="Wang W."/>
            <person name="Xu J."/>
            <person name="Hunnicutt D.W."/>
            <person name="Staroscik A.M."/>
            <person name="Hoover T.R."/>
            <person name="Cheng Y.Q."/>
            <person name="Stein J.L."/>
        </authorList>
    </citation>
    <scope>NUCLEOTIDE SEQUENCE [LARGE SCALE GENOMIC DNA]</scope>
    <source>
        <strain evidence="3">ATCC 17061 / DSM 2064 / JCM 8514 / BCRC 14874 / CCUG 350202 / NBRC 14942 / NCIMB 11054 / UW101</strain>
    </source>
</reference>
<dbReference type="KEGG" id="fjo:Fjoh_0964"/>
<gene>
    <name evidence="2" type="ordered locus">Fjoh_0964</name>
</gene>
<proteinExistence type="predicted"/>
<dbReference type="OrthoDB" id="1377504at2"/>
<sequence length="318" mass="33387">MRKIALLLLFNYGFMSAQTKTVVTVYGEKVTINPNGIGDNLGNHTATTTLNLNNNNIDNVSTIFVKKEARLLDKNAGNSNYFSINKNNAIFGIYNSLTAGNALSISETSSKTTFVTTQITKGTDGSLPQKDNVLTSTDTNGNTAWTPLIKVKNALTFQFLNYSTGSSQYNAAAFNEVPGLTVTYTAPATGVLNLCANLYSMVPNGVVTKTPTSVKTEMHITLTSSSVGNDILGGGASTITTALPSAFTNGGGNFPAVTTIISQMPVTEGQTYTFTVLAKTADTTTAGVGSAVGNYTNGSVTTYSTLMGTLATDPGYFR</sequence>
<evidence type="ECO:0000256" key="1">
    <source>
        <dbReference type="SAM" id="SignalP"/>
    </source>
</evidence>
<dbReference type="AlphaFoldDB" id="A5FLB9"/>
<evidence type="ECO:0000313" key="2">
    <source>
        <dbReference type="EMBL" id="ABQ03997.1"/>
    </source>
</evidence>
<protein>
    <submittedName>
        <fullName evidence="2">Uncharacterized protein</fullName>
    </submittedName>
</protein>
<name>A5FLB9_FLAJ1</name>
<dbReference type="EMBL" id="CP000685">
    <property type="protein sequence ID" value="ABQ03997.1"/>
    <property type="molecule type" value="Genomic_DNA"/>
</dbReference>
<dbReference type="Proteomes" id="UP000006694">
    <property type="component" value="Chromosome"/>
</dbReference>